<feature type="region of interest" description="Disordered" evidence="1">
    <location>
        <begin position="766"/>
        <end position="839"/>
    </location>
</feature>
<keyword evidence="5" id="KW-1185">Reference proteome</keyword>
<feature type="signal peptide" evidence="3">
    <location>
        <begin position="1"/>
        <end position="15"/>
    </location>
</feature>
<keyword evidence="2" id="KW-0812">Transmembrane</keyword>
<feature type="compositionally biased region" description="Low complexity" evidence="1">
    <location>
        <begin position="351"/>
        <end position="375"/>
    </location>
</feature>
<feature type="compositionally biased region" description="Polar residues" evidence="1">
    <location>
        <begin position="827"/>
        <end position="838"/>
    </location>
</feature>
<evidence type="ECO:0008006" key="6">
    <source>
        <dbReference type="Google" id="ProtNLM"/>
    </source>
</evidence>
<keyword evidence="3" id="KW-0732">Signal</keyword>
<organism evidence="4 5">
    <name type="scientific">Cylindrobasidium torrendii FP15055 ss-10</name>
    <dbReference type="NCBI Taxonomy" id="1314674"/>
    <lineage>
        <taxon>Eukaryota</taxon>
        <taxon>Fungi</taxon>
        <taxon>Dikarya</taxon>
        <taxon>Basidiomycota</taxon>
        <taxon>Agaricomycotina</taxon>
        <taxon>Agaricomycetes</taxon>
        <taxon>Agaricomycetidae</taxon>
        <taxon>Agaricales</taxon>
        <taxon>Marasmiineae</taxon>
        <taxon>Physalacriaceae</taxon>
        <taxon>Cylindrobasidium</taxon>
    </lineage>
</organism>
<sequence>MLSVIWTVISALAFANNLLNIDPPNPVHRIPYIVESVLGIAQTLESAKQIYSAATLKWASAEEQLAYCEQLEDLIFNRVWTIPSEATEAIQFAPWIPPMLLCDQISRHNATVIVPWNTPNLDWLRLQNGTARANGLADWMDIAALLRRADKNIVNSTDAHFQVPLGSVLDTLFIAFVGKDVEIVPIPAEETAPVPAEETAPIAADLKTQCPRSLALEIQRLCPSGGEQEFFEADGFEIISPLFQLLFWAPVILAVITAFAAIVCVIVSLRSPAVAAAGTVPSSVVVHEESGEVVDRDRDCPLENDADSDKNLSSDSIVSPPPVLPQAVINFESLPSVEATIPLAAKETDASTTPISSPEIGISSSPSTNVDNSSTGTATPRQESPPISPDFVALAYTVARINSPYTPPAHLPSPELTPRMTTLDEIQFLSTTAPTPDVDSSHTTNQEPEIVSLSLPALNPCADVFVPPAPARCPSPSPAEKRQALLLQLRRKFEKQFARHVYLNALAAHPDVMNRFYTFCVDLQEQNPCDMDAFNELVLAEQILQFINKDEEGRTAVIKAFARLIGPLTSVKFVLDSPSWSPEPKFLAIFEEDEDLEDPRHKGSFDFLDDGGYSLVDNRKHAVEWERRIKEFRNKRTEECERMEEFTLPQLKAFCESNRLDVPQKAYSGRMRLMGYGTRRLQRARFRSLVDQDALSSFYPDDERRTLAESFMALEEDWQAGCLIQDDKGNSKQDIEDRRSGKKSFEVWLRFFLDCNDQRPKLTTENLADLDAQSGNDLVPAEDDAESDTSSDRRFMDEIKAMGEANSKAHEASTSGDTLDDVPQPSAVLTSEGDQTAPTPLVAATPVEASVEPAPAMITEPLPSPLPVAEEGVAVNDAGTVKEEADSPVPPLMDEAEARLVGSFLPLTDCLANPSSFRPRGRAKFLPNFATWYTPMGPSCVHPQRKSSMITCAAMFHSAR</sequence>
<keyword evidence="2" id="KW-0472">Membrane</keyword>
<dbReference type="Proteomes" id="UP000054007">
    <property type="component" value="Unassembled WGS sequence"/>
</dbReference>
<proteinExistence type="predicted"/>
<evidence type="ECO:0000256" key="3">
    <source>
        <dbReference type="SAM" id="SignalP"/>
    </source>
</evidence>
<dbReference type="AlphaFoldDB" id="A0A0D7B577"/>
<evidence type="ECO:0000256" key="2">
    <source>
        <dbReference type="SAM" id="Phobius"/>
    </source>
</evidence>
<protein>
    <recommendedName>
        <fullName evidence="6">RGS domain-containing protein</fullName>
    </recommendedName>
</protein>
<feature type="compositionally biased region" description="Acidic residues" evidence="1">
    <location>
        <begin position="780"/>
        <end position="789"/>
    </location>
</feature>
<evidence type="ECO:0000313" key="4">
    <source>
        <dbReference type="EMBL" id="KIY65365.1"/>
    </source>
</evidence>
<feature type="chain" id="PRO_5012994831" description="RGS domain-containing protein" evidence="3">
    <location>
        <begin position="16"/>
        <end position="960"/>
    </location>
</feature>
<name>A0A0D7B577_9AGAR</name>
<dbReference type="EMBL" id="KN880593">
    <property type="protein sequence ID" value="KIY65365.1"/>
    <property type="molecule type" value="Genomic_DNA"/>
</dbReference>
<evidence type="ECO:0000313" key="5">
    <source>
        <dbReference type="Proteomes" id="UP000054007"/>
    </source>
</evidence>
<feature type="region of interest" description="Disordered" evidence="1">
    <location>
        <begin position="289"/>
        <end position="319"/>
    </location>
</feature>
<evidence type="ECO:0000256" key="1">
    <source>
        <dbReference type="SAM" id="MobiDB-lite"/>
    </source>
</evidence>
<feature type="region of interest" description="Disordered" evidence="1">
    <location>
        <begin position="347"/>
        <end position="388"/>
    </location>
</feature>
<gene>
    <name evidence="4" type="ORF">CYLTODRAFT_66662</name>
</gene>
<feature type="transmembrane region" description="Helical" evidence="2">
    <location>
        <begin position="245"/>
        <end position="269"/>
    </location>
</feature>
<feature type="compositionally biased region" description="Basic and acidic residues" evidence="1">
    <location>
        <begin position="289"/>
        <end position="312"/>
    </location>
</feature>
<keyword evidence="2" id="KW-1133">Transmembrane helix</keyword>
<feature type="compositionally biased region" description="Basic and acidic residues" evidence="1">
    <location>
        <begin position="790"/>
        <end position="811"/>
    </location>
</feature>
<accession>A0A0D7B577</accession>
<reference evidence="4 5" key="1">
    <citation type="journal article" date="2015" name="Fungal Genet. Biol.">
        <title>Evolution of novel wood decay mechanisms in Agaricales revealed by the genome sequences of Fistulina hepatica and Cylindrobasidium torrendii.</title>
        <authorList>
            <person name="Floudas D."/>
            <person name="Held B.W."/>
            <person name="Riley R."/>
            <person name="Nagy L.G."/>
            <person name="Koehler G."/>
            <person name="Ransdell A.S."/>
            <person name="Younus H."/>
            <person name="Chow J."/>
            <person name="Chiniquy J."/>
            <person name="Lipzen A."/>
            <person name="Tritt A."/>
            <person name="Sun H."/>
            <person name="Haridas S."/>
            <person name="LaButti K."/>
            <person name="Ohm R.A."/>
            <person name="Kues U."/>
            <person name="Blanchette R.A."/>
            <person name="Grigoriev I.V."/>
            <person name="Minto R.E."/>
            <person name="Hibbett D.S."/>
        </authorList>
    </citation>
    <scope>NUCLEOTIDE SEQUENCE [LARGE SCALE GENOMIC DNA]</scope>
    <source>
        <strain evidence="4 5">FP15055 ss-10</strain>
    </source>
</reference>